<name>A0A2R7Y313_9ARCH</name>
<sequence>MIMNDEVMKASIQYKDVRVDFEGKPDDVYRSIISFMERAIPAYSLASRIAYSVDIQDLIEKLRDYLAYNQAEGIFLIKPLNTLSVSEAIMLLCIKRYLEHGLGLAESPSINASELAKSIAKSEKTISGKLSLILRKGYIRRLDRGDYVVTTLGIKEFLEGRMEKK</sequence>
<reference evidence="1 2" key="1">
    <citation type="submission" date="2017-04" db="EMBL/GenBank/DDBJ databases">
        <title>Draft Aigarchaeota genome from a New Zealand hot spring.</title>
        <authorList>
            <person name="Reysenbach A.-L."/>
            <person name="Donaho J.A."/>
            <person name="Gerhart J."/>
            <person name="Kelley J.F."/>
            <person name="Kouba K."/>
            <person name="Podar M."/>
            <person name="Stott M."/>
        </authorList>
    </citation>
    <scope>NUCLEOTIDE SEQUENCE [LARGE SCALE GENOMIC DNA]</scope>
    <source>
        <strain evidence="1">NZ13_MG1</strain>
    </source>
</reference>
<evidence type="ECO:0000313" key="1">
    <source>
        <dbReference type="EMBL" id="PUA31747.1"/>
    </source>
</evidence>
<accession>A0A2R7Y313</accession>
<dbReference type="AlphaFoldDB" id="A0A2R7Y313"/>
<gene>
    <name evidence="1" type="ORF">B9J98_05350</name>
</gene>
<protein>
    <submittedName>
        <fullName evidence="1">Uncharacterized protein</fullName>
    </submittedName>
</protein>
<dbReference type="Proteomes" id="UP000244066">
    <property type="component" value="Unassembled WGS sequence"/>
</dbReference>
<comment type="caution">
    <text evidence="1">The sequence shown here is derived from an EMBL/GenBank/DDBJ whole genome shotgun (WGS) entry which is preliminary data.</text>
</comment>
<dbReference type="Gene3D" id="1.10.10.10">
    <property type="entry name" value="Winged helix-like DNA-binding domain superfamily/Winged helix DNA-binding domain"/>
    <property type="match status" value="1"/>
</dbReference>
<dbReference type="EMBL" id="NDWU01000013">
    <property type="protein sequence ID" value="PUA31747.1"/>
    <property type="molecule type" value="Genomic_DNA"/>
</dbReference>
<evidence type="ECO:0000313" key="2">
    <source>
        <dbReference type="Proteomes" id="UP000244066"/>
    </source>
</evidence>
<dbReference type="InterPro" id="IPR036388">
    <property type="entry name" value="WH-like_DNA-bd_sf"/>
</dbReference>
<proteinExistence type="predicted"/>
<organism evidence="1 2">
    <name type="scientific">Candidatus Terraquivivens tikiterensis</name>
    <dbReference type="NCBI Taxonomy" id="1980982"/>
    <lineage>
        <taxon>Archaea</taxon>
        <taxon>Nitrososphaerota</taxon>
        <taxon>Candidatus Wolframiiraptoraceae</taxon>
        <taxon>Candidatus Terraquivivens</taxon>
    </lineage>
</organism>